<dbReference type="AlphaFoldDB" id="A0A7R6PKE1"/>
<dbReference type="Proteomes" id="UP000595332">
    <property type="component" value="Chromosome"/>
</dbReference>
<dbReference type="GO" id="GO:0016020">
    <property type="term" value="C:membrane"/>
    <property type="evidence" value="ECO:0007669"/>
    <property type="project" value="InterPro"/>
</dbReference>
<dbReference type="KEGG" id="njp:NEJAP_0118"/>
<dbReference type="InterPro" id="IPR023614">
    <property type="entry name" value="Porin_dom_sf"/>
</dbReference>
<keyword evidence="3" id="KW-1185">Reference proteome</keyword>
<dbReference type="Gene3D" id="2.40.160.10">
    <property type="entry name" value="Porin"/>
    <property type="match status" value="1"/>
</dbReference>
<gene>
    <name evidence="2" type="ORF">NEJAP_0118</name>
</gene>
<evidence type="ECO:0000313" key="2">
    <source>
        <dbReference type="EMBL" id="BBB28077.1"/>
    </source>
</evidence>
<name>A0A7R6PKE1_9GAMM</name>
<feature type="domain" description="Porin" evidence="1">
    <location>
        <begin position="8"/>
        <end position="132"/>
    </location>
</feature>
<evidence type="ECO:0000259" key="1">
    <source>
        <dbReference type="Pfam" id="PF13609"/>
    </source>
</evidence>
<reference evidence="2 3" key="1">
    <citation type="journal article" date="2008" name="Int. J. Syst. Evol. Microbiol.">
        <title>Neptunomonas japonica sp. nov., an Osedax japonicus symbiont-like bacterium isolated from sediment adjacent to sperm whale carcasses off Kagoshima, Japan.</title>
        <authorList>
            <person name="Miyazaki M."/>
            <person name="Nogi Y."/>
            <person name="Fujiwara Y."/>
            <person name="Kawato M."/>
            <person name="Kubokawa K."/>
            <person name="Horikoshi K."/>
        </authorList>
    </citation>
    <scope>NUCLEOTIDE SEQUENCE [LARGE SCALE GENOMIC DNA]</scope>
    <source>
        <strain evidence="2 3">JAMM 1380</strain>
    </source>
</reference>
<dbReference type="SUPFAM" id="SSF56935">
    <property type="entry name" value="Porins"/>
    <property type="match status" value="1"/>
</dbReference>
<proteinExistence type="predicted"/>
<sequence length="145" mass="15708">MTCSNTYNNESLDLFISTSVDNLSLAAALQNFQASGATDSVMSWGVQAVYDADFATFGADYSSMADTANAYNLVSAFPITNTTKAALDIQSIDYEDKSRDDVTGWYANVTYQFPQQENVGVFAEIGDTNEDDSSVGYLSGMQLTF</sequence>
<dbReference type="EMBL" id="AP014546">
    <property type="protein sequence ID" value="BBB28077.1"/>
    <property type="molecule type" value="Genomic_DNA"/>
</dbReference>
<protein>
    <submittedName>
        <fullName evidence="2">OmpH porin, C-terminal</fullName>
    </submittedName>
</protein>
<organism evidence="2 3">
    <name type="scientific">Neptunomonas japonica JAMM 1380</name>
    <dbReference type="NCBI Taxonomy" id="1441457"/>
    <lineage>
        <taxon>Bacteria</taxon>
        <taxon>Pseudomonadati</taxon>
        <taxon>Pseudomonadota</taxon>
        <taxon>Gammaproteobacteria</taxon>
        <taxon>Oceanospirillales</taxon>
        <taxon>Oceanospirillaceae</taxon>
        <taxon>Neptunomonas</taxon>
    </lineage>
</organism>
<dbReference type="Pfam" id="PF13609">
    <property type="entry name" value="Porin_4"/>
    <property type="match status" value="1"/>
</dbReference>
<dbReference type="RefSeq" id="WP_201348813.1">
    <property type="nucleotide sequence ID" value="NZ_AP014546.1"/>
</dbReference>
<dbReference type="InterPro" id="IPR033900">
    <property type="entry name" value="Gram_neg_porin_domain"/>
</dbReference>
<evidence type="ECO:0000313" key="3">
    <source>
        <dbReference type="Proteomes" id="UP000595332"/>
    </source>
</evidence>
<dbReference type="GO" id="GO:0015288">
    <property type="term" value="F:porin activity"/>
    <property type="evidence" value="ECO:0007669"/>
    <property type="project" value="InterPro"/>
</dbReference>
<accession>A0A7R6PKE1</accession>